<name>A0A2T3ITQ4_9GAMM</name>
<keyword evidence="3" id="KW-1185">Reference proteome</keyword>
<feature type="transmembrane region" description="Helical" evidence="1">
    <location>
        <begin position="136"/>
        <end position="157"/>
    </location>
</feature>
<proteinExistence type="predicted"/>
<gene>
    <name evidence="2" type="ORF">C9I99_21285</name>
</gene>
<evidence type="ECO:0000256" key="1">
    <source>
        <dbReference type="SAM" id="Phobius"/>
    </source>
</evidence>
<evidence type="ECO:0000313" key="2">
    <source>
        <dbReference type="EMBL" id="PSU31722.1"/>
    </source>
</evidence>
<reference evidence="2 3" key="1">
    <citation type="submission" date="2018-03" db="EMBL/GenBank/DDBJ databases">
        <title>Whole genome sequencing of Histamine producing bacteria.</title>
        <authorList>
            <person name="Butler K."/>
        </authorList>
    </citation>
    <scope>NUCLEOTIDE SEQUENCE [LARGE SCALE GENOMIC DNA]</scope>
    <source>
        <strain evidence="2 3">JCM 13586</strain>
    </source>
</reference>
<evidence type="ECO:0000313" key="3">
    <source>
        <dbReference type="Proteomes" id="UP000241222"/>
    </source>
</evidence>
<accession>A0A2T3ITQ4</accession>
<organism evidence="2 3">
    <name type="scientific">Photobacterium lutimaris</name>
    <dbReference type="NCBI Taxonomy" id="388278"/>
    <lineage>
        <taxon>Bacteria</taxon>
        <taxon>Pseudomonadati</taxon>
        <taxon>Pseudomonadota</taxon>
        <taxon>Gammaproteobacteria</taxon>
        <taxon>Vibrionales</taxon>
        <taxon>Vibrionaceae</taxon>
        <taxon>Photobacterium</taxon>
    </lineage>
</organism>
<dbReference type="AlphaFoldDB" id="A0A2T3ITQ4"/>
<protein>
    <submittedName>
        <fullName evidence="2">Uncharacterized protein</fullName>
    </submittedName>
</protein>
<keyword evidence="1" id="KW-0812">Transmembrane</keyword>
<comment type="caution">
    <text evidence="2">The sequence shown here is derived from an EMBL/GenBank/DDBJ whole genome shotgun (WGS) entry which is preliminary data.</text>
</comment>
<dbReference type="EMBL" id="PYMH01000013">
    <property type="protein sequence ID" value="PSU31722.1"/>
    <property type="molecule type" value="Genomic_DNA"/>
</dbReference>
<keyword evidence="1" id="KW-1133">Transmembrane helix</keyword>
<dbReference type="Proteomes" id="UP000241222">
    <property type="component" value="Unassembled WGS sequence"/>
</dbReference>
<sequence>MIDAKDALEKMPTDELDEIIELSTLICDLHAIDKELGSDKIASKHLASLTEFKCYLKRSRHTNLSKIIRLQKLYYRLKLSENTFSKSVSFLQLMNLDSMTAKQATNLSRLMSEQDQDNHMIDIVCAESSIMSRLPVLALLTVVAVTCGAVMELYAFLFM</sequence>
<keyword evidence="1" id="KW-0472">Membrane</keyword>
<dbReference type="RefSeq" id="WP_107350853.1">
    <property type="nucleotide sequence ID" value="NZ_PYMH01000013.1"/>
</dbReference>